<dbReference type="Gene3D" id="1.25.40.20">
    <property type="entry name" value="Ankyrin repeat-containing domain"/>
    <property type="match status" value="1"/>
</dbReference>
<feature type="domain" description="PGG" evidence="2">
    <location>
        <begin position="519"/>
        <end position="631"/>
    </location>
</feature>
<proteinExistence type="predicted"/>
<feature type="transmembrane region" description="Helical" evidence="1">
    <location>
        <begin position="564"/>
        <end position="587"/>
    </location>
</feature>
<dbReference type="SMART" id="SM00248">
    <property type="entry name" value="ANK"/>
    <property type="match status" value="3"/>
</dbReference>
<reference evidence="3" key="1">
    <citation type="submission" date="2022-02" db="EMBL/GenBank/DDBJ databases">
        <authorList>
            <person name="Henning P.M."/>
            <person name="McCubbin A.G."/>
            <person name="Shore J.S."/>
        </authorList>
    </citation>
    <scope>NUCLEOTIDE SEQUENCE</scope>
    <source>
        <strain evidence="3">F60SS</strain>
        <tissue evidence="3">Leaves</tissue>
    </source>
</reference>
<dbReference type="OrthoDB" id="1880601at2759"/>
<dbReference type="SUPFAM" id="SSF48403">
    <property type="entry name" value="Ankyrin repeat"/>
    <property type="match status" value="1"/>
</dbReference>
<dbReference type="GO" id="GO:0016020">
    <property type="term" value="C:membrane"/>
    <property type="evidence" value="ECO:0007669"/>
    <property type="project" value="TreeGrafter"/>
</dbReference>
<sequence length="704" mass="78978">LLFTFQHILSFNLTGTITQNTQFCGRLLAAINNGDWGKVQEFLNVNPTALTAVIDRPGDIPLHAAIRAKQWNIARPLIDLMSEKELELQTAEGSTALHYAGCAQHVGIVECLIRKNKRLVQLGLGNTPGVKFRYAVTYAAIAAHEETTRYIYNRTPIQLLYPECGNDGFWLLSFFLYGEMFDIALDLLQKCPRLGIHVDDIASENTLCPLMFLAKKPSAFYSGCGLGFWSRRIYNCISKQQPVVPTGSGVHISQNSQIEQLNSVALGIKNEQCSCAVRQGFSKWHDLFSRGLCFLGMLYDHIQVYMIAEPRSGTNDFDITLLSPKVNIFLVFFTWQTGFKKIREMKLNHVFTTEILSCFCKEISTGDLSRSKVKQLENLLLIAAANGTKDIIVEILEACPDLIFAADSQGRGLIMTAIVFRQEKIFSLLQGRKYAKFDIIYGSDTNHNNMLHLAGLPPPPQQLSRISGAALQMQRELQWFKEVESLMTTKYVQNTNSNGDTPREAFTKAHKQLRDEGEQWMKQTANSSTVVSALIITIMFTAAFTVPGGNVQETGLPILRRSKTFLIFIISDAISLFSSSTSVLMFLGILTSRYAEDDFLKSLPTKLVIGLSTLFLSIVAMMIAFCATLIIMLHGRLSVIIPVVLLAGVPICLFARLQFPLLVEIFMSTYFGIFSRNKIQEAFILVCNRFVNSWRKLWLRINSI</sequence>
<evidence type="ECO:0000313" key="4">
    <source>
        <dbReference type="Proteomes" id="UP001141552"/>
    </source>
</evidence>
<accession>A0A9Q0JG13</accession>
<evidence type="ECO:0000256" key="1">
    <source>
        <dbReference type="SAM" id="Phobius"/>
    </source>
</evidence>
<dbReference type="Pfam" id="PF12796">
    <property type="entry name" value="Ank_2"/>
    <property type="match status" value="1"/>
</dbReference>
<evidence type="ECO:0000259" key="2">
    <source>
        <dbReference type="Pfam" id="PF13962"/>
    </source>
</evidence>
<dbReference type="EMBL" id="JAKUCV010002825">
    <property type="protein sequence ID" value="KAJ4841291.1"/>
    <property type="molecule type" value="Genomic_DNA"/>
</dbReference>
<dbReference type="PANTHER" id="PTHR24177:SF329">
    <property type="entry name" value="ANKYRIN REPEAT PROTEIN"/>
    <property type="match status" value="1"/>
</dbReference>
<gene>
    <name evidence="3" type="ORF">Tsubulata_028552</name>
</gene>
<dbReference type="Pfam" id="PF13962">
    <property type="entry name" value="PGG"/>
    <property type="match status" value="1"/>
</dbReference>
<dbReference type="AlphaFoldDB" id="A0A9Q0JG13"/>
<comment type="caution">
    <text evidence="3">The sequence shown here is derived from an EMBL/GenBank/DDBJ whole genome shotgun (WGS) entry which is preliminary data.</text>
</comment>
<organism evidence="3 4">
    <name type="scientific">Turnera subulata</name>
    <dbReference type="NCBI Taxonomy" id="218843"/>
    <lineage>
        <taxon>Eukaryota</taxon>
        <taxon>Viridiplantae</taxon>
        <taxon>Streptophyta</taxon>
        <taxon>Embryophyta</taxon>
        <taxon>Tracheophyta</taxon>
        <taxon>Spermatophyta</taxon>
        <taxon>Magnoliopsida</taxon>
        <taxon>eudicotyledons</taxon>
        <taxon>Gunneridae</taxon>
        <taxon>Pentapetalae</taxon>
        <taxon>rosids</taxon>
        <taxon>fabids</taxon>
        <taxon>Malpighiales</taxon>
        <taxon>Passifloraceae</taxon>
        <taxon>Turnera</taxon>
    </lineage>
</organism>
<reference evidence="3" key="2">
    <citation type="journal article" date="2023" name="Plants (Basel)">
        <title>Annotation of the Turnera subulata (Passifloraceae) Draft Genome Reveals the S-Locus Evolved after the Divergence of Turneroideae from Passifloroideae in a Stepwise Manner.</title>
        <authorList>
            <person name="Henning P.M."/>
            <person name="Roalson E.H."/>
            <person name="Mir W."/>
            <person name="McCubbin A.G."/>
            <person name="Shore J.S."/>
        </authorList>
    </citation>
    <scope>NUCLEOTIDE SEQUENCE</scope>
    <source>
        <strain evidence="3">F60SS</strain>
    </source>
</reference>
<dbReference type="PANTHER" id="PTHR24177">
    <property type="entry name" value="CASKIN"/>
    <property type="match status" value="1"/>
</dbReference>
<feature type="transmembrane region" description="Helical" evidence="1">
    <location>
        <begin position="530"/>
        <end position="552"/>
    </location>
</feature>
<keyword evidence="1" id="KW-1133">Transmembrane helix</keyword>
<keyword evidence="1" id="KW-0472">Membrane</keyword>
<dbReference type="InterPro" id="IPR002110">
    <property type="entry name" value="Ankyrin_rpt"/>
</dbReference>
<feature type="transmembrane region" description="Helical" evidence="1">
    <location>
        <begin position="639"/>
        <end position="659"/>
    </location>
</feature>
<feature type="non-terminal residue" evidence="3">
    <location>
        <position position="1"/>
    </location>
</feature>
<evidence type="ECO:0000313" key="3">
    <source>
        <dbReference type="EMBL" id="KAJ4841291.1"/>
    </source>
</evidence>
<dbReference type="Proteomes" id="UP001141552">
    <property type="component" value="Unassembled WGS sequence"/>
</dbReference>
<dbReference type="InterPro" id="IPR036770">
    <property type="entry name" value="Ankyrin_rpt-contain_sf"/>
</dbReference>
<name>A0A9Q0JG13_9ROSI</name>
<feature type="transmembrane region" description="Helical" evidence="1">
    <location>
        <begin position="607"/>
        <end position="632"/>
    </location>
</feature>
<keyword evidence="4" id="KW-1185">Reference proteome</keyword>
<protein>
    <recommendedName>
        <fullName evidence="2">PGG domain-containing protein</fullName>
    </recommendedName>
</protein>
<dbReference type="InterPro" id="IPR026961">
    <property type="entry name" value="PGG_dom"/>
</dbReference>
<keyword evidence="1" id="KW-0812">Transmembrane</keyword>